<evidence type="ECO:0000313" key="3">
    <source>
        <dbReference type="Proteomes" id="UP000622552"/>
    </source>
</evidence>
<reference evidence="2" key="1">
    <citation type="submission" date="2020-11" db="EMBL/GenBank/DDBJ databases">
        <title>Sequencing the genomes of 1000 actinobacteria strains.</title>
        <authorList>
            <person name="Klenk H.-P."/>
        </authorList>
    </citation>
    <scope>NUCLEOTIDE SEQUENCE</scope>
    <source>
        <strain evidence="2">DSM 45356</strain>
    </source>
</reference>
<dbReference type="InterPro" id="IPR005302">
    <property type="entry name" value="MoCF_Sase_C"/>
</dbReference>
<dbReference type="InterPro" id="IPR011037">
    <property type="entry name" value="Pyrv_Knase-like_insert_dom_sf"/>
</dbReference>
<dbReference type="AlphaFoldDB" id="A0A8J7KG12"/>
<dbReference type="EMBL" id="JADOUF010000001">
    <property type="protein sequence ID" value="MBG6136845.1"/>
    <property type="molecule type" value="Genomic_DNA"/>
</dbReference>
<organism evidence="2 3">
    <name type="scientific">Longispora fulva</name>
    <dbReference type="NCBI Taxonomy" id="619741"/>
    <lineage>
        <taxon>Bacteria</taxon>
        <taxon>Bacillati</taxon>
        <taxon>Actinomycetota</taxon>
        <taxon>Actinomycetes</taxon>
        <taxon>Micromonosporales</taxon>
        <taxon>Micromonosporaceae</taxon>
        <taxon>Longispora</taxon>
    </lineage>
</organism>
<feature type="domain" description="MOSC" evidence="1">
    <location>
        <begin position="22"/>
        <end position="233"/>
    </location>
</feature>
<dbReference type="GO" id="GO:0030170">
    <property type="term" value="F:pyridoxal phosphate binding"/>
    <property type="evidence" value="ECO:0007669"/>
    <property type="project" value="InterPro"/>
</dbReference>
<protein>
    <submittedName>
        <fullName evidence="2">Uncharacterized protein YcbX</fullName>
    </submittedName>
</protein>
<dbReference type="PROSITE" id="PS51340">
    <property type="entry name" value="MOSC"/>
    <property type="match status" value="1"/>
</dbReference>
<dbReference type="SUPFAM" id="SSF50800">
    <property type="entry name" value="PK beta-barrel domain-like"/>
    <property type="match status" value="1"/>
</dbReference>
<gene>
    <name evidence="2" type="ORF">IW245_003039</name>
</gene>
<comment type="caution">
    <text evidence="2">The sequence shown here is derived from an EMBL/GenBank/DDBJ whole genome shotgun (WGS) entry which is preliminary data.</text>
</comment>
<dbReference type="InterPro" id="IPR005303">
    <property type="entry name" value="MOCOS_middle"/>
</dbReference>
<evidence type="ECO:0000313" key="2">
    <source>
        <dbReference type="EMBL" id="MBG6136845.1"/>
    </source>
</evidence>
<accession>A0A8J7KG12</accession>
<dbReference type="Pfam" id="PF03476">
    <property type="entry name" value="MOSC_N"/>
    <property type="match status" value="1"/>
</dbReference>
<keyword evidence="3" id="KW-1185">Reference proteome</keyword>
<dbReference type="Proteomes" id="UP000622552">
    <property type="component" value="Unassembled WGS sequence"/>
</dbReference>
<proteinExistence type="predicted"/>
<name>A0A8J7KG12_9ACTN</name>
<dbReference type="GO" id="GO:0030151">
    <property type="term" value="F:molybdenum ion binding"/>
    <property type="evidence" value="ECO:0007669"/>
    <property type="project" value="InterPro"/>
</dbReference>
<sequence length="234" mass="25750">MMERVVGRVAALWRYPVKSLAGESLDAVDVSWHGLAGDRRWAFVRDDAAHNGFPWLTARQRADLVLYRPSFAEPDQADASDVVVRTPEGKDLDLWELAAELGGGIRAMKLDRGTFDALPLSLISTRTVVDLGATLDATPDIRRFRPNLVVEAAADTPFPEDAWVGRVLRVGGLRMRADRPDRRCAVITIDPDTAERDPRILRAVVTERDLCLGLYGATVEPGRVVVGDPVVLES</sequence>
<evidence type="ECO:0000259" key="1">
    <source>
        <dbReference type="PROSITE" id="PS51340"/>
    </source>
</evidence>
<dbReference type="RefSeq" id="WP_197003767.1">
    <property type="nucleotide sequence ID" value="NZ_BONS01000016.1"/>
</dbReference>
<dbReference type="GO" id="GO:0003824">
    <property type="term" value="F:catalytic activity"/>
    <property type="evidence" value="ECO:0007669"/>
    <property type="project" value="InterPro"/>
</dbReference>
<dbReference type="Pfam" id="PF03473">
    <property type="entry name" value="MOSC"/>
    <property type="match status" value="1"/>
</dbReference>